<proteinExistence type="predicted"/>
<feature type="coiled-coil region" evidence="1">
    <location>
        <begin position="256"/>
        <end position="283"/>
    </location>
</feature>
<dbReference type="EMBL" id="BACD03000021">
    <property type="protein sequence ID" value="GAO49283.1"/>
    <property type="molecule type" value="Genomic_DNA"/>
</dbReference>
<evidence type="ECO:0000256" key="2">
    <source>
        <dbReference type="SAM" id="MobiDB-lite"/>
    </source>
</evidence>
<dbReference type="AlphaFoldDB" id="A0A0E9NHI8"/>
<feature type="coiled-coil region" evidence="1">
    <location>
        <begin position="632"/>
        <end position="726"/>
    </location>
</feature>
<feature type="coiled-coil region" evidence="1">
    <location>
        <begin position="767"/>
        <end position="915"/>
    </location>
</feature>
<evidence type="ECO:0000256" key="1">
    <source>
        <dbReference type="SAM" id="Coils"/>
    </source>
</evidence>
<reference evidence="3 4" key="1">
    <citation type="journal article" date="2011" name="J. Gen. Appl. Microbiol.">
        <title>Draft genome sequencing of the enigmatic yeast Saitoella complicata.</title>
        <authorList>
            <person name="Nishida H."/>
            <person name="Hamamoto M."/>
            <person name="Sugiyama J."/>
        </authorList>
    </citation>
    <scope>NUCLEOTIDE SEQUENCE [LARGE SCALE GENOMIC DNA]</scope>
    <source>
        <strain evidence="3 4">NRRL Y-17804</strain>
    </source>
</reference>
<feature type="region of interest" description="Disordered" evidence="2">
    <location>
        <begin position="340"/>
        <end position="376"/>
    </location>
</feature>
<feature type="compositionally biased region" description="Polar residues" evidence="2">
    <location>
        <begin position="147"/>
        <end position="159"/>
    </location>
</feature>
<accession>A0A0E9NHI8</accession>
<name>A0A0E9NHI8_SAICN</name>
<feature type="region of interest" description="Disordered" evidence="2">
    <location>
        <begin position="1"/>
        <end position="43"/>
    </location>
</feature>
<evidence type="ECO:0000313" key="4">
    <source>
        <dbReference type="Proteomes" id="UP000033140"/>
    </source>
</evidence>
<comment type="caution">
    <text evidence="3">The sequence shown here is derived from an EMBL/GenBank/DDBJ whole genome shotgun (WGS) entry which is preliminary data.</text>
</comment>
<feature type="compositionally biased region" description="Acidic residues" evidence="2">
    <location>
        <begin position="340"/>
        <end position="363"/>
    </location>
</feature>
<feature type="coiled-coil region" evidence="1">
    <location>
        <begin position="955"/>
        <end position="989"/>
    </location>
</feature>
<organism evidence="3 4">
    <name type="scientific">Saitoella complicata (strain BCRC 22490 / CBS 7301 / JCM 7358 / NBRC 10748 / NRRL Y-17804)</name>
    <dbReference type="NCBI Taxonomy" id="698492"/>
    <lineage>
        <taxon>Eukaryota</taxon>
        <taxon>Fungi</taxon>
        <taxon>Dikarya</taxon>
        <taxon>Ascomycota</taxon>
        <taxon>Taphrinomycotina</taxon>
        <taxon>Taphrinomycotina incertae sedis</taxon>
        <taxon>Saitoella</taxon>
    </lineage>
</organism>
<protein>
    <submittedName>
        <fullName evidence="3">Uncharacterized protein</fullName>
    </submittedName>
</protein>
<reference evidence="3 4" key="2">
    <citation type="journal article" date="2014" name="J. Gen. Appl. Microbiol.">
        <title>The early diverging ascomycetous budding yeast Saitoella complicata has three histone deacetylases belonging to the Clr6, Hos2, and Rpd3 lineages.</title>
        <authorList>
            <person name="Nishida H."/>
            <person name="Matsumoto T."/>
            <person name="Kondo S."/>
            <person name="Hamamoto M."/>
            <person name="Yoshikawa H."/>
        </authorList>
    </citation>
    <scope>NUCLEOTIDE SEQUENCE [LARGE SCALE GENOMIC DNA]</scope>
    <source>
        <strain evidence="3 4">NRRL Y-17804</strain>
    </source>
</reference>
<evidence type="ECO:0000313" key="3">
    <source>
        <dbReference type="EMBL" id="GAO49283.1"/>
    </source>
</evidence>
<feature type="coiled-coil region" evidence="1">
    <location>
        <begin position="1019"/>
        <end position="1180"/>
    </location>
</feature>
<gene>
    <name evidence="3" type="ORF">G7K_3435-t1</name>
</gene>
<reference evidence="3 4" key="3">
    <citation type="journal article" date="2015" name="Genome Announc.">
        <title>Draft Genome Sequence of the Archiascomycetous Yeast Saitoella complicata.</title>
        <authorList>
            <person name="Yamauchi K."/>
            <person name="Kondo S."/>
            <person name="Hamamoto M."/>
            <person name="Takahashi Y."/>
            <person name="Ogura Y."/>
            <person name="Hayashi T."/>
            <person name="Nishida H."/>
        </authorList>
    </citation>
    <scope>NUCLEOTIDE SEQUENCE [LARGE SCALE GENOMIC DNA]</scope>
    <source>
        <strain evidence="3 4">NRRL Y-17804</strain>
    </source>
</reference>
<feature type="region of interest" description="Disordered" evidence="2">
    <location>
        <begin position="146"/>
        <end position="214"/>
    </location>
</feature>
<keyword evidence="4" id="KW-1185">Reference proteome</keyword>
<keyword evidence="1" id="KW-0175">Coiled coil</keyword>
<dbReference type="OMA" id="LANTCVE"/>
<sequence>MPSKRRASTADVAATSNPVPPNPNERPVVEITTTSPPRPPTYKERTLHAIDEARKAKHKETVHIASIQAAVKRESLSHGSPLRDNWAHRVTNVCHDLADQNLLVRDSHYYTPTPELKRIIANEKRRGGPDTDAEEVYHAVAAKIHSSPPSACATRSPSARPTPRKRRASAAPNDFGIEVDTPRRTKRTRRASTFSTPVPTGRARTATPGSSSKQLMRYTKKELADMHEALVQLADSKVMGQLDRDGEEHVHFDEGEAEKDARIRELEARIAEMQQAQQQQRALHNMGHEPALPSPVPTPAVRKAGLSLGLHQEAQTDGVVFNSDLSSEDIGFGAVQDRFESDDDHAQDVQEDLDAEQDSESEMDGVSTDSVLEGKYPGPGDEVHVNLPKHAVVDQGILVEPEPTDVLEASVQATVGFDDASTQVEAVEVVEAGIQAETMMEEIEVQADMEMTTAEAQTDVAEMVSTAMQTVREEVVDMAMQTEGSIQEIVDEATAPLKENIKDLEAENDTFKFKVMQMDARAKDLQDEVFFLTEARSTHQKIIDSYKVLIQEIGEVVDASPGENVVELVGAIKTDAVAARAMVRRLEGEKDALQGLRNRIVKVMQGGISAMGVQVKGVEGVEGQIGALESALAGMLEKVKSMELERVEAQSKIEAATKKAEEARAMLAEATKLYDANYKALTTKLTGIQAEQLEARETISTLRAQVAKLEDRAQSAELEKTGLEAEVSEMNVLHEQELLRMQEEYEITTHSLKSEMQEKMALLVSDMVTLNHSLSQKEEQSERLKAEFSDEKERYQQKLLEAAEDLSDLKRELANKDQSLAELRTLHEDAVDAHDAEAQMLRDEIVELQSQAVKDSAAYEEKLSNLRIRLERLETGKMELMHRNMELEQSAINERAAHQERIEAQDKEIKIIQAEISATGLQRDADQREHNTKVAGLEAVIAHLKGRENEITETLADREAQLERLLKLKDELVEVNQAAEEELLASRAQVEADLLHSQQLVRKLTYERDALHTTLRQTEESAQEAMEMSQQDLESLNLEWVEKFQVLELTSKEELQSLRTEKSVLEDRLVEATAHVEELRFEIEAVTREYNEAQEVMTALQHHVQEAETKQKQLQDQLSEMQEIDGERNERIAVLDHTIDEKDAQIQQLFEEMRVLVHAADAAEAESANLNLQLNQAFKEQERLRHVNERLVEGRREIVGECEGLRQKLGAMENIVKGAYESVLDVSGEVREGVDAIAAKNLEPVLQRLQDEDVAFNEEEQEDDVFELLASEME</sequence>
<dbReference type="Proteomes" id="UP000033140">
    <property type="component" value="Unassembled WGS sequence"/>
</dbReference>